<evidence type="ECO:0000256" key="2">
    <source>
        <dbReference type="SAM" id="SignalP"/>
    </source>
</evidence>
<dbReference type="Pfam" id="PF13505">
    <property type="entry name" value="OMP_b-brl"/>
    <property type="match status" value="1"/>
</dbReference>
<dbReference type="InterPro" id="IPR027385">
    <property type="entry name" value="Beta-barrel_OMP"/>
</dbReference>
<dbReference type="RefSeq" id="WP_011945231.1">
    <property type="nucleotide sequence ID" value="NZ_BAZA01000259.1"/>
</dbReference>
<sequence>MNRYSIFFLVFCAFSLESHAGLYSGINLGINAVKINKDLVYPLEDPVPTTSSFNSAYTDFHGQLIAGYDFSLTSKISAAVEANIDLFTGKARHRITEWYFDEDVYAEEQLKVGYSLFLLPTYHLNDMVQLFVGPGVSSSRFNIAFSNTAGNVGVSDSLNEWLTGVSIKAGSITKLTRNIDLLLTYQFTQYNSVTGVQMEPLSEDTLRGSYKPNVNTVLIGFKVHPSDEITKDT</sequence>
<accession>A0A378K0T0</accession>
<evidence type="ECO:0000256" key="1">
    <source>
        <dbReference type="ARBA" id="ARBA00022729"/>
    </source>
</evidence>
<feature type="signal peptide" evidence="2">
    <location>
        <begin position="1"/>
        <end position="20"/>
    </location>
</feature>
<feature type="chain" id="PRO_5016789275" evidence="2">
    <location>
        <begin position="21"/>
        <end position="233"/>
    </location>
</feature>
<dbReference type="Gene3D" id="2.40.160.20">
    <property type="match status" value="1"/>
</dbReference>
<protein>
    <submittedName>
        <fullName evidence="4">Opacity protein and related surface antigens</fullName>
    </submittedName>
</protein>
<feature type="domain" description="Outer membrane protein beta-barrel" evidence="3">
    <location>
        <begin position="8"/>
        <end position="221"/>
    </location>
</feature>
<evidence type="ECO:0000313" key="5">
    <source>
        <dbReference type="Proteomes" id="UP000254631"/>
    </source>
</evidence>
<evidence type="ECO:0000259" key="3">
    <source>
        <dbReference type="Pfam" id="PF13505"/>
    </source>
</evidence>
<dbReference type="SUPFAM" id="SSF56925">
    <property type="entry name" value="OMPA-like"/>
    <property type="match status" value="1"/>
</dbReference>
<dbReference type="OMA" id="KHRITEW"/>
<name>A0A378K0T0_LEGPN</name>
<keyword evidence="1 2" id="KW-0732">Signal</keyword>
<dbReference type="Proteomes" id="UP000254631">
    <property type="component" value="Unassembled WGS sequence"/>
</dbReference>
<evidence type="ECO:0000313" key="4">
    <source>
        <dbReference type="EMBL" id="STX78169.1"/>
    </source>
</evidence>
<dbReference type="InterPro" id="IPR011250">
    <property type="entry name" value="OMP/PagP_B-barrel"/>
</dbReference>
<reference evidence="4 5" key="1">
    <citation type="submission" date="2018-06" db="EMBL/GenBank/DDBJ databases">
        <authorList>
            <consortium name="Pathogen Informatics"/>
            <person name="Doyle S."/>
        </authorList>
    </citation>
    <scope>NUCLEOTIDE SEQUENCE [LARGE SCALE GENOMIC DNA]</scope>
    <source>
        <strain evidence="4 5">NCTC12000</strain>
    </source>
</reference>
<dbReference type="EMBL" id="UGOL01000001">
    <property type="protein sequence ID" value="STX78169.1"/>
    <property type="molecule type" value="Genomic_DNA"/>
</dbReference>
<proteinExistence type="predicted"/>
<dbReference type="AlphaFoldDB" id="A0A378K0T0"/>
<organism evidence="4 5">
    <name type="scientific">Legionella pneumophila</name>
    <dbReference type="NCBI Taxonomy" id="446"/>
    <lineage>
        <taxon>Bacteria</taxon>
        <taxon>Pseudomonadati</taxon>
        <taxon>Pseudomonadota</taxon>
        <taxon>Gammaproteobacteria</taxon>
        <taxon>Legionellales</taxon>
        <taxon>Legionellaceae</taxon>
        <taxon>Legionella</taxon>
    </lineage>
</organism>
<gene>
    <name evidence="4" type="ORF">NCTC12000_00044</name>
</gene>